<keyword evidence="1" id="KW-0805">Transcription regulation</keyword>
<protein>
    <submittedName>
        <fullName evidence="5">Uncharacterized protein</fullName>
    </submittedName>
</protein>
<sequence>MGQSRFHFDVQAQVLHCRIHYVRLLILRPWLLENMDFASPTSLGGSTLQEIRSLCTLTARHTIDTVYEAEVCRPRSSTWHAVYFLHAAASALLAAALLPKASGGIDLNCEPYQMSWQKAIQTLKNNKVQLQASRQAVSLLESCREKLRSVVINKVPEDFNLSVLDTGVESLRDAGIDVNWAIDYNSLDFLQPDFFLNI</sequence>
<keyword evidence="4" id="KW-0539">Nucleus</keyword>
<evidence type="ECO:0000256" key="4">
    <source>
        <dbReference type="ARBA" id="ARBA00023242"/>
    </source>
</evidence>
<evidence type="ECO:0000313" key="5">
    <source>
        <dbReference type="EMBL" id="OSS51578.1"/>
    </source>
</evidence>
<gene>
    <name evidence="5" type="ORF">B5807_03720</name>
</gene>
<dbReference type="InterPro" id="IPR051127">
    <property type="entry name" value="Fungal_SecMet_Regulators"/>
</dbReference>
<dbReference type="GO" id="GO:0005634">
    <property type="term" value="C:nucleus"/>
    <property type="evidence" value="ECO:0007669"/>
    <property type="project" value="TreeGrafter"/>
</dbReference>
<reference evidence="5 6" key="1">
    <citation type="journal article" date="2017" name="Genome Announc.">
        <title>Genome sequence of the saprophytic ascomycete Epicoccum nigrum ICMP 19927 strain isolated from New Zealand.</title>
        <authorList>
            <person name="Fokin M."/>
            <person name="Fleetwood D."/>
            <person name="Weir B.S."/>
            <person name="Villas-Boas S.G."/>
        </authorList>
    </citation>
    <scope>NUCLEOTIDE SEQUENCE [LARGE SCALE GENOMIC DNA]</scope>
    <source>
        <strain evidence="5 6">ICMP 19927</strain>
    </source>
</reference>
<dbReference type="PANTHER" id="PTHR47424:SF3">
    <property type="entry name" value="REGULATORY PROTEIN GAL4"/>
    <property type="match status" value="1"/>
</dbReference>
<dbReference type="PANTHER" id="PTHR47424">
    <property type="entry name" value="REGULATORY PROTEIN GAL4"/>
    <property type="match status" value="1"/>
</dbReference>
<evidence type="ECO:0000256" key="2">
    <source>
        <dbReference type="ARBA" id="ARBA00023125"/>
    </source>
</evidence>
<keyword evidence="6" id="KW-1185">Reference proteome</keyword>
<keyword evidence="3" id="KW-0804">Transcription</keyword>
<proteinExistence type="predicted"/>
<evidence type="ECO:0000256" key="3">
    <source>
        <dbReference type="ARBA" id="ARBA00023163"/>
    </source>
</evidence>
<dbReference type="GO" id="GO:0000435">
    <property type="term" value="P:positive regulation of transcription from RNA polymerase II promoter by galactose"/>
    <property type="evidence" value="ECO:0007669"/>
    <property type="project" value="TreeGrafter"/>
</dbReference>
<evidence type="ECO:0000313" key="6">
    <source>
        <dbReference type="Proteomes" id="UP000193240"/>
    </source>
</evidence>
<accession>A0A1Y2M8N2</accession>
<dbReference type="AlphaFoldDB" id="A0A1Y2M8N2"/>
<organism evidence="5 6">
    <name type="scientific">Epicoccum nigrum</name>
    <name type="common">Soil fungus</name>
    <name type="synonym">Epicoccum purpurascens</name>
    <dbReference type="NCBI Taxonomy" id="105696"/>
    <lineage>
        <taxon>Eukaryota</taxon>
        <taxon>Fungi</taxon>
        <taxon>Dikarya</taxon>
        <taxon>Ascomycota</taxon>
        <taxon>Pezizomycotina</taxon>
        <taxon>Dothideomycetes</taxon>
        <taxon>Pleosporomycetidae</taxon>
        <taxon>Pleosporales</taxon>
        <taxon>Pleosporineae</taxon>
        <taxon>Didymellaceae</taxon>
        <taxon>Epicoccum</taxon>
    </lineage>
</organism>
<dbReference type="GO" id="GO:0000978">
    <property type="term" value="F:RNA polymerase II cis-regulatory region sequence-specific DNA binding"/>
    <property type="evidence" value="ECO:0007669"/>
    <property type="project" value="TreeGrafter"/>
</dbReference>
<keyword evidence="2" id="KW-0238">DNA-binding</keyword>
<evidence type="ECO:0000256" key="1">
    <source>
        <dbReference type="ARBA" id="ARBA00023015"/>
    </source>
</evidence>
<dbReference type="InParanoid" id="A0A1Y2M8N2"/>
<dbReference type="STRING" id="105696.A0A1Y2M8N2"/>
<dbReference type="GO" id="GO:0000981">
    <property type="term" value="F:DNA-binding transcription factor activity, RNA polymerase II-specific"/>
    <property type="evidence" value="ECO:0007669"/>
    <property type="project" value="TreeGrafter"/>
</dbReference>
<name>A0A1Y2M8N2_EPING</name>
<dbReference type="CDD" id="cd12148">
    <property type="entry name" value="fungal_TF_MHR"/>
    <property type="match status" value="1"/>
</dbReference>
<dbReference type="EMBL" id="KZ107840">
    <property type="protein sequence ID" value="OSS51578.1"/>
    <property type="molecule type" value="Genomic_DNA"/>
</dbReference>
<dbReference type="Proteomes" id="UP000193240">
    <property type="component" value="Unassembled WGS sequence"/>
</dbReference>